<evidence type="ECO:0000313" key="1">
    <source>
        <dbReference type="EMBL" id="CAD9119254.1"/>
    </source>
</evidence>
<reference evidence="1" key="1">
    <citation type="submission" date="2021-01" db="EMBL/GenBank/DDBJ databases">
        <authorList>
            <person name="Corre E."/>
            <person name="Pelletier E."/>
            <person name="Niang G."/>
            <person name="Scheremetjew M."/>
            <person name="Finn R."/>
            <person name="Kale V."/>
            <person name="Holt S."/>
            <person name="Cochrane G."/>
            <person name="Meng A."/>
            <person name="Brown T."/>
            <person name="Cohen L."/>
        </authorList>
    </citation>
    <scope>NUCLEOTIDE SEQUENCE</scope>
    <source>
        <strain evidence="1">CCAP 1951/1</strain>
    </source>
</reference>
<sequence>MLDAGAGTAAAIHALRGSLRGRVSATAYPPVPLTTQLLFLSQGMRAPCESDGCVEPLGGGATLRDTVATFVDACAADDGQARLQACARLLAQRRTGSVEPPAALTAE</sequence>
<protein>
    <submittedName>
        <fullName evidence="1">Uncharacterized protein</fullName>
    </submittedName>
</protein>
<organism evidence="1">
    <name type="scientific">Neobodo designis</name>
    <name type="common">Flagellated protozoan</name>
    <name type="synonym">Bodo designis</name>
    <dbReference type="NCBI Taxonomy" id="312471"/>
    <lineage>
        <taxon>Eukaryota</taxon>
        <taxon>Discoba</taxon>
        <taxon>Euglenozoa</taxon>
        <taxon>Kinetoplastea</taxon>
        <taxon>Metakinetoplastina</taxon>
        <taxon>Neobodonida</taxon>
        <taxon>Neobodo</taxon>
    </lineage>
</organism>
<dbReference type="EMBL" id="HBGF01024827">
    <property type="protein sequence ID" value="CAD9119254.1"/>
    <property type="molecule type" value="Transcribed_RNA"/>
</dbReference>
<name>A0A7S1Q430_NEODS</name>
<gene>
    <name evidence="1" type="ORF">NDES1114_LOCUS16447</name>
</gene>
<dbReference type="AlphaFoldDB" id="A0A7S1Q430"/>
<proteinExistence type="predicted"/>
<accession>A0A7S1Q430</accession>